<protein>
    <submittedName>
        <fullName evidence="2">Uncharacterized protein</fullName>
    </submittedName>
</protein>
<accession>A0A974S919</accession>
<feature type="chain" id="PRO_5038030282" evidence="1">
    <location>
        <begin position="27"/>
        <end position="63"/>
    </location>
</feature>
<evidence type="ECO:0000313" key="2">
    <source>
        <dbReference type="EMBL" id="QQZ50974.1"/>
    </source>
</evidence>
<feature type="signal peptide" evidence="1">
    <location>
        <begin position="1"/>
        <end position="26"/>
    </location>
</feature>
<reference evidence="2" key="1">
    <citation type="submission" date="2021-01" db="EMBL/GenBank/DDBJ databases">
        <title>Genome sequence of Phenylobacterium sp. 20VBR1 isolated from a valley glaceir, Ny-Alesund, Svalbard.</title>
        <authorList>
            <person name="Thomas F.A."/>
            <person name="Krishnan K.P."/>
            <person name="Sinha R.K."/>
        </authorList>
    </citation>
    <scope>NUCLEOTIDE SEQUENCE</scope>
    <source>
        <strain evidence="2">20VBR1</strain>
    </source>
</reference>
<gene>
    <name evidence="2" type="ORF">JKL49_07095</name>
</gene>
<evidence type="ECO:0000256" key="1">
    <source>
        <dbReference type="SAM" id="SignalP"/>
    </source>
</evidence>
<proteinExistence type="predicted"/>
<keyword evidence="1" id="KW-0732">Signal</keyword>
<dbReference type="PROSITE" id="PS51318">
    <property type="entry name" value="TAT"/>
    <property type="match status" value="1"/>
</dbReference>
<sequence>MPHFSRRTLLGMTAAAPFTFGALAQAATPADAKFEALAKGWVDASLRLSRWAPPRSATTASTT</sequence>
<name>A0A974S919_9CAUL</name>
<dbReference type="AlphaFoldDB" id="A0A974S919"/>
<organism evidence="2">
    <name type="scientific">Phenylobacterium glaciei</name>
    <dbReference type="NCBI Taxonomy" id="2803784"/>
    <lineage>
        <taxon>Bacteria</taxon>
        <taxon>Pseudomonadati</taxon>
        <taxon>Pseudomonadota</taxon>
        <taxon>Alphaproteobacteria</taxon>
        <taxon>Caulobacterales</taxon>
        <taxon>Caulobacteraceae</taxon>
        <taxon>Phenylobacterium</taxon>
    </lineage>
</organism>
<dbReference type="InterPro" id="IPR006311">
    <property type="entry name" value="TAT_signal"/>
</dbReference>
<dbReference type="EMBL" id="CP068570">
    <property type="protein sequence ID" value="QQZ50974.1"/>
    <property type="molecule type" value="Genomic_DNA"/>
</dbReference>